<protein>
    <submittedName>
        <fullName evidence="2">A-kinase anchor protein 7 isoform gamma like protein</fullName>
    </submittedName>
</protein>
<proteinExistence type="predicted"/>
<comment type="caution">
    <text evidence="2">The sequence shown here is derived from an EMBL/GenBank/DDBJ whole genome shotgun (WGS) entry which is preliminary data.</text>
</comment>
<dbReference type="Gene3D" id="3.90.1140.10">
    <property type="entry name" value="Cyclic phosphodiesterase"/>
    <property type="match status" value="1"/>
</dbReference>
<organism evidence="2 3">
    <name type="scientific">Argiope bruennichi</name>
    <name type="common">Wasp spider</name>
    <name type="synonym">Aranea bruennichi</name>
    <dbReference type="NCBI Taxonomy" id="94029"/>
    <lineage>
        <taxon>Eukaryota</taxon>
        <taxon>Metazoa</taxon>
        <taxon>Ecdysozoa</taxon>
        <taxon>Arthropoda</taxon>
        <taxon>Chelicerata</taxon>
        <taxon>Arachnida</taxon>
        <taxon>Araneae</taxon>
        <taxon>Araneomorphae</taxon>
        <taxon>Entelegynae</taxon>
        <taxon>Araneoidea</taxon>
        <taxon>Araneidae</taxon>
        <taxon>Argiope</taxon>
    </lineage>
</organism>
<evidence type="ECO:0000313" key="3">
    <source>
        <dbReference type="Proteomes" id="UP000807504"/>
    </source>
</evidence>
<dbReference type="InterPro" id="IPR009097">
    <property type="entry name" value="Cyclic_Pdiesterase"/>
</dbReference>
<dbReference type="GO" id="GO:0034237">
    <property type="term" value="F:protein kinase A regulatory subunit binding"/>
    <property type="evidence" value="ECO:0007669"/>
    <property type="project" value="TreeGrafter"/>
</dbReference>
<dbReference type="SUPFAM" id="SSF55144">
    <property type="entry name" value="LigT-like"/>
    <property type="match status" value="1"/>
</dbReference>
<reference evidence="2" key="2">
    <citation type="submission" date="2020-06" db="EMBL/GenBank/DDBJ databases">
        <authorList>
            <person name="Sheffer M."/>
        </authorList>
    </citation>
    <scope>NUCLEOTIDE SEQUENCE</scope>
</reference>
<reference evidence="2" key="1">
    <citation type="journal article" date="2020" name="bioRxiv">
        <title>Chromosome-level reference genome of the European wasp spider Argiope bruennichi: a resource for studies on range expansion and evolutionary adaptation.</title>
        <authorList>
            <person name="Sheffer M.M."/>
            <person name="Hoppe A."/>
            <person name="Krehenwinkel H."/>
            <person name="Uhl G."/>
            <person name="Kuss A.W."/>
            <person name="Jensen L."/>
            <person name="Jensen C."/>
            <person name="Gillespie R.G."/>
            <person name="Hoff K.J."/>
            <person name="Prost S."/>
        </authorList>
    </citation>
    <scope>NUCLEOTIDE SEQUENCE</scope>
</reference>
<evidence type="ECO:0000313" key="2">
    <source>
        <dbReference type="EMBL" id="KAF8791549.1"/>
    </source>
</evidence>
<dbReference type="Proteomes" id="UP000807504">
    <property type="component" value="Unassembled WGS sequence"/>
</dbReference>
<dbReference type="PANTHER" id="PTHR15934">
    <property type="entry name" value="RNA 2',3'-CYCLIC PHOSPHODIESTERASE"/>
    <property type="match status" value="1"/>
</dbReference>
<sequence length="335" mass="38738">MDYLSKTFCLCFLSVKTVQILGNKLPFLSRTRFLRFGGLIQSYHREFPVASVECSSNRTIDQSDKEITMGKIKKAFPSETSPKKKLKVEATEEMKLVENKRKRPNYFVAVQITNPDIHKAIQRIQDHIVAQNMQFNVCMNSIATLHITLMVMNIIDTETHDRALKALRSVYEEYNGEMCKNPLRLEFCGLGHFRNRVLYAKITKNESFERLCGLAERVRKHFADFEISSTDEREFNPHLTIAKIDFSKKKQKVLKKIEPSFYETFVSEYIGCETVVGIQLLSMTSPKNDAGYYCGENLIFESIPGCSRQTHLGDINKKKMDIRMKIADLTQRIFK</sequence>
<evidence type="ECO:0000259" key="1">
    <source>
        <dbReference type="Pfam" id="PF10469"/>
    </source>
</evidence>
<feature type="domain" description="A-kinase anchor protein 7-like phosphoesterase" evidence="1">
    <location>
        <begin position="104"/>
        <end position="293"/>
    </location>
</feature>
<gene>
    <name evidence="2" type="ORF">HNY73_006396</name>
</gene>
<dbReference type="InterPro" id="IPR019510">
    <property type="entry name" value="AKAP7-like_phosphoesterase"/>
</dbReference>
<dbReference type="AlphaFoldDB" id="A0A8T0FPJ3"/>
<accession>A0A8T0FPJ3</accession>
<dbReference type="InterPro" id="IPR052641">
    <property type="entry name" value="AKAP7_isoform_gamma"/>
</dbReference>
<dbReference type="EMBL" id="JABXBU010000011">
    <property type="protein sequence ID" value="KAF8791549.1"/>
    <property type="molecule type" value="Genomic_DNA"/>
</dbReference>
<dbReference type="GO" id="GO:0005829">
    <property type="term" value="C:cytosol"/>
    <property type="evidence" value="ECO:0007669"/>
    <property type="project" value="TreeGrafter"/>
</dbReference>
<keyword evidence="3" id="KW-1185">Reference proteome</keyword>
<dbReference type="PANTHER" id="PTHR15934:SF2">
    <property type="entry name" value="A-KINASE ANCHOR PROTEIN 7-LIKE PHOSPHOESTERASE DOMAIN-CONTAINING PROTEIN"/>
    <property type="match status" value="1"/>
</dbReference>
<name>A0A8T0FPJ3_ARGBR</name>
<dbReference type="Pfam" id="PF10469">
    <property type="entry name" value="AKAP7_NLS"/>
    <property type="match status" value="1"/>
</dbReference>
<dbReference type="GO" id="GO:0010738">
    <property type="term" value="P:regulation of protein kinase A signaling"/>
    <property type="evidence" value="ECO:0007669"/>
    <property type="project" value="TreeGrafter"/>
</dbReference>